<evidence type="ECO:0000256" key="3">
    <source>
        <dbReference type="ARBA" id="ARBA00022806"/>
    </source>
</evidence>
<organism evidence="6 7">
    <name type="scientific">Apiospora arundinis</name>
    <dbReference type="NCBI Taxonomy" id="335852"/>
    <lineage>
        <taxon>Eukaryota</taxon>
        <taxon>Fungi</taxon>
        <taxon>Dikarya</taxon>
        <taxon>Ascomycota</taxon>
        <taxon>Pezizomycotina</taxon>
        <taxon>Sordariomycetes</taxon>
        <taxon>Xylariomycetidae</taxon>
        <taxon>Amphisphaeriales</taxon>
        <taxon>Apiosporaceae</taxon>
        <taxon>Apiospora</taxon>
    </lineage>
</organism>
<evidence type="ECO:0000256" key="2">
    <source>
        <dbReference type="ARBA" id="ARBA00022801"/>
    </source>
</evidence>
<sequence>MVGYSLSSKGYQVDDIGVMSPYTAQVHHLKELAGEIPSLLQIQVGTIDCFQGMQKRAIIYCMTGTRQTGPGFIARRERHIIAVTRATNLLIVVGDRLMDHHFQGLNQLDPTSKDMVPSKRVLPMSIPGDESSPSERRIFGNWMVQLKRAGRIGTLGSALEEQFGSVPGQSSEPAAAAEVPISQLDTTAQPAAAEPAAAEPATEIPSLLQIQVGTIDLCLQAHRQGYKAVHTSFLIDESYRMVEPNMRAPLANFHDALTRLLDKDMTYLGAVVQAKKTDMNTKLVLYYTSPFAPQLETSLPQRMEKAAFVPTSLNLNHLGINSASVLCSKNLFSRAMGESTSEETHREETQHAKSILDDRSVEINFSNGFENEDHAIFIADLVTQLCANGAARRLPTLDREGERAPVLIQCMHKEHVKVIIKEPPTPASKLHILGFCALFVAHSQIFVKSRSYPYAFSVIWYGIGVLLRARQPELPGSLWHQDATLYLDLAFFGDMDIENSKIDRISRSIGKLPKNELKRNIDRVCLRRLRSFNH</sequence>
<evidence type="ECO:0000256" key="4">
    <source>
        <dbReference type="ARBA" id="ARBA00022840"/>
    </source>
</evidence>
<keyword evidence="3" id="KW-0347">Helicase</keyword>
<evidence type="ECO:0000313" key="6">
    <source>
        <dbReference type="EMBL" id="KAK8877712.1"/>
    </source>
</evidence>
<dbReference type="Pfam" id="PF13087">
    <property type="entry name" value="AAA_12"/>
    <property type="match status" value="1"/>
</dbReference>
<keyword evidence="1" id="KW-0547">Nucleotide-binding</keyword>
<proteinExistence type="predicted"/>
<dbReference type="Gene3D" id="3.40.50.300">
    <property type="entry name" value="P-loop containing nucleotide triphosphate hydrolases"/>
    <property type="match status" value="1"/>
</dbReference>
<protein>
    <submittedName>
        <fullName evidence="6">AAA family ATPase</fullName>
    </submittedName>
</protein>
<dbReference type="SUPFAM" id="SSF52540">
    <property type="entry name" value="P-loop containing nucleoside triphosphate hydrolases"/>
    <property type="match status" value="1"/>
</dbReference>
<evidence type="ECO:0000259" key="5">
    <source>
        <dbReference type="Pfam" id="PF13087"/>
    </source>
</evidence>
<dbReference type="EMBL" id="JAPCWZ010000002">
    <property type="protein sequence ID" value="KAK8877712.1"/>
    <property type="molecule type" value="Genomic_DNA"/>
</dbReference>
<keyword evidence="4" id="KW-0067">ATP-binding</keyword>
<evidence type="ECO:0000256" key="1">
    <source>
        <dbReference type="ARBA" id="ARBA00022741"/>
    </source>
</evidence>
<dbReference type="InterPro" id="IPR027417">
    <property type="entry name" value="P-loop_NTPase"/>
</dbReference>
<name>A0ABR2JJ92_9PEZI</name>
<keyword evidence="2" id="KW-0378">Hydrolase</keyword>
<dbReference type="PANTHER" id="PTHR43788">
    <property type="entry name" value="DNA2/NAM7 HELICASE FAMILY MEMBER"/>
    <property type="match status" value="1"/>
</dbReference>
<gene>
    <name evidence="6" type="ORF">PGQ11_002658</name>
</gene>
<dbReference type="InterPro" id="IPR050534">
    <property type="entry name" value="Coronavir_polyprotein_1ab"/>
</dbReference>
<keyword evidence="7" id="KW-1185">Reference proteome</keyword>
<feature type="domain" description="DNA2/NAM7 helicase-like C-terminal" evidence="5">
    <location>
        <begin position="6"/>
        <end position="96"/>
    </location>
</feature>
<dbReference type="Proteomes" id="UP001390339">
    <property type="component" value="Unassembled WGS sequence"/>
</dbReference>
<dbReference type="InterPro" id="IPR041679">
    <property type="entry name" value="DNA2/NAM7-like_C"/>
</dbReference>
<accession>A0ABR2JJ92</accession>
<comment type="caution">
    <text evidence="6">The sequence shown here is derived from an EMBL/GenBank/DDBJ whole genome shotgun (WGS) entry which is preliminary data.</text>
</comment>
<reference evidence="6 7" key="1">
    <citation type="journal article" date="2024" name="IMA Fungus">
        <title>Apiospora arundinis, a panoply of carbohydrate-active enzymes and secondary metabolites.</title>
        <authorList>
            <person name="Sorensen T."/>
            <person name="Petersen C."/>
            <person name="Muurmann A.T."/>
            <person name="Christiansen J.V."/>
            <person name="Brundto M.L."/>
            <person name="Overgaard C.K."/>
            <person name="Boysen A.T."/>
            <person name="Wollenberg R.D."/>
            <person name="Larsen T.O."/>
            <person name="Sorensen J.L."/>
            <person name="Nielsen K.L."/>
            <person name="Sondergaard T.E."/>
        </authorList>
    </citation>
    <scope>NUCLEOTIDE SEQUENCE [LARGE SCALE GENOMIC DNA]</scope>
    <source>
        <strain evidence="6 7">AAU 773</strain>
    </source>
</reference>
<dbReference type="PANTHER" id="PTHR43788:SF8">
    <property type="entry name" value="DNA-BINDING PROTEIN SMUBP-2"/>
    <property type="match status" value="1"/>
</dbReference>
<evidence type="ECO:0000313" key="7">
    <source>
        <dbReference type="Proteomes" id="UP001390339"/>
    </source>
</evidence>